<protein>
    <recommendedName>
        <fullName evidence="2">Amidohydrolase-related domain-containing protein</fullName>
    </recommendedName>
</protein>
<accession>A0A1G2B1N6</accession>
<dbReference type="AlphaFoldDB" id="A0A1G2B1N6"/>
<dbReference type="STRING" id="1798543.A2898_02385"/>
<dbReference type="EMBL" id="MHKE01000015">
    <property type="protein sequence ID" value="OGY83103.1"/>
    <property type="molecule type" value="Genomic_DNA"/>
</dbReference>
<name>A0A1G2B1N6_9BACT</name>
<dbReference type="Gene3D" id="2.30.40.10">
    <property type="entry name" value="Urease, subunit C, domain 1"/>
    <property type="match status" value="1"/>
</dbReference>
<dbReference type="Pfam" id="PF01979">
    <property type="entry name" value="Amidohydro_1"/>
    <property type="match status" value="1"/>
</dbReference>
<proteinExistence type="predicted"/>
<evidence type="ECO:0000259" key="2">
    <source>
        <dbReference type="Pfam" id="PF01979"/>
    </source>
</evidence>
<dbReference type="Proteomes" id="UP000179164">
    <property type="component" value="Unassembled WGS sequence"/>
</dbReference>
<comment type="caution">
    <text evidence="3">The sequence shown here is derived from an EMBL/GenBank/DDBJ whole genome shotgun (WGS) entry which is preliminary data.</text>
</comment>
<evidence type="ECO:0000313" key="3">
    <source>
        <dbReference type="EMBL" id="OGY83103.1"/>
    </source>
</evidence>
<dbReference type="InterPro" id="IPR032466">
    <property type="entry name" value="Metal_Hydrolase"/>
</dbReference>
<dbReference type="InterPro" id="IPR011059">
    <property type="entry name" value="Metal-dep_hydrolase_composite"/>
</dbReference>
<dbReference type="InterPro" id="IPR006680">
    <property type="entry name" value="Amidohydro-rel"/>
</dbReference>
<evidence type="ECO:0000313" key="4">
    <source>
        <dbReference type="Proteomes" id="UP000179164"/>
    </source>
</evidence>
<sequence>MSDTFAKVQLKDPYANLTAKYKGRSRYSVLKTGKPPEVILIHGCPFIISMGVRDHLDIRAKMSVLIRRGVIEDIFPASDRSKVDMNTVDVIYDAEQRGGIVITPGFVNAHAHPPMYLLRSALAFEEEHLSASLRHMALLEQQMDDDDFFLGTLGDFTEEQRWGISTVLSHYGVFDPIEKAAAATKERVINALSAVSNSHPKNTPEYVEGYIKQRKQYVSEPAIALHYLYKASPEVVKRVASLVKKHKVRLTLHAAETPDSVARCHTVHGDSEVKVLDRYGLVGPLLTISHGIYLTPEDVKIIRDKKASVVHLPTSNLLHRSGTFNYPLFEELNATDRIALGTDSIISKNRLDLLSEALQAKTLHQEMSNVGYDALFNMITWQGARLLGFKDVGRIALGFKADIAFWKLKDRGFMPFDEEDPSTLVSNMITHGGHNIRDLMIHGQFVISNRYHNLIDESALLEKLHESHKRLRERMKK</sequence>
<gene>
    <name evidence="3" type="ORF">A2898_02385</name>
</gene>
<dbReference type="SUPFAM" id="SSF51338">
    <property type="entry name" value="Composite domain of metallo-dependent hydrolases"/>
    <property type="match status" value="1"/>
</dbReference>
<dbReference type="GO" id="GO:0016810">
    <property type="term" value="F:hydrolase activity, acting on carbon-nitrogen (but not peptide) bonds"/>
    <property type="evidence" value="ECO:0007669"/>
    <property type="project" value="InterPro"/>
</dbReference>
<dbReference type="PANTHER" id="PTHR43794">
    <property type="entry name" value="AMINOHYDROLASE SSNA-RELATED"/>
    <property type="match status" value="1"/>
</dbReference>
<evidence type="ECO:0000256" key="1">
    <source>
        <dbReference type="ARBA" id="ARBA00022801"/>
    </source>
</evidence>
<keyword evidence="1" id="KW-0378">Hydrolase</keyword>
<dbReference type="Gene3D" id="3.20.20.140">
    <property type="entry name" value="Metal-dependent hydrolases"/>
    <property type="match status" value="1"/>
</dbReference>
<reference evidence="3 4" key="1">
    <citation type="journal article" date="2016" name="Nat. Commun.">
        <title>Thousands of microbial genomes shed light on interconnected biogeochemical processes in an aquifer system.</title>
        <authorList>
            <person name="Anantharaman K."/>
            <person name="Brown C.T."/>
            <person name="Hug L.A."/>
            <person name="Sharon I."/>
            <person name="Castelle C.J."/>
            <person name="Probst A.J."/>
            <person name="Thomas B.C."/>
            <person name="Singh A."/>
            <person name="Wilkins M.J."/>
            <person name="Karaoz U."/>
            <person name="Brodie E.L."/>
            <person name="Williams K.H."/>
            <person name="Hubbard S.S."/>
            <person name="Banfield J.F."/>
        </authorList>
    </citation>
    <scope>NUCLEOTIDE SEQUENCE [LARGE SCALE GENOMIC DNA]</scope>
</reference>
<dbReference type="SUPFAM" id="SSF51556">
    <property type="entry name" value="Metallo-dependent hydrolases"/>
    <property type="match status" value="1"/>
</dbReference>
<dbReference type="InterPro" id="IPR050287">
    <property type="entry name" value="MTA/SAH_deaminase"/>
</dbReference>
<feature type="domain" description="Amidohydrolase-related" evidence="2">
    <location>
        <begin position="101"/>
        <end position="444"/>
    </location>
</feature>
<dbReference type="PANTHER" id="PTHR43794:SF11">
    <property type="entry name" value="AMIDOHYDROLASE-RELATED DOMAIN-CONTAINING PROTEIN"/>
    <property type="match status" value="1"/>
</dbReference>
<organism evidence="3 4">
    <name type="scientific">Candidatus Kerfeldbacteria bacterium RIFCSPLOWO2_01_FULL_48_11</name>
    <dbReference type="NCBI Taxonomy" id="1798543"/>
    <lineage>
        <taxon>Bacteria</taxon>
        <taxon>Candidatus Kerfeldiibacteriota</taxon>
    </lineage>
</organism>